<comment type="caution">
    <text evidence="1">The sequence shown here is derived from an EMBL/GenBank/DDBJ whole genome shotgun (WGS) entry which is preliminary data.</text>
</comment>
<evidence type="ECO:0000313" key="1">
    <source>
        <dbReference type="EMBL" id="MFD1331929.1"/>
    </source>
</evidence>
<dbReference type="EMBL" id="JBHTMX010000050">
    <property type="protein sequence ID" value="MFD1331929.1"/>
    <property type="molecule type" value="Genomic_DNA"/>
</dbReference>
<dbReference type="RefSeq" id="WP_378775162.1">
    <property type="nucleotide sequence ID" value="NZ_JBHTMX010000050.1"/>
</dbReference>
<sequence>MTIDLTLDLDGPAPRIVSPQKGLAHTAFFAADRMRQDLNESFGEGDRFSRALSAIQHIDVAEKA</sequence>
<evidence type="ECO:0000313" key="2">
    <source>
        <dbReference type="Proteomes" id="UP001597171"/>
    </source>
</evidence>
<name>A0ABW3Z6P2_9HYPH</name>
<reference evidence="2" key="1">
    <citation type="journal article" date="2019" name="Int. J. Syst. Evol. Microbiol.">
        <title>The Global Catalogue of Microorganisms (GCM) 10K type strain sequencing project: providing services to taxonomists for standard genome sequencing and annotation.</title>
        <authorList>
            <consortium name="The Broad Institute Genomics Platform"/>
            <consortium name="The Broad Institute Genome Sequencing Center for Infectious Disease"/>
            <person name="Wu L."/>
            <person name="Ma J."/>
        </authorList>
    </citation>
    <scope>NUCLEOTIDE SEQUENCE [LARGE SCALE GENOMIC DNA]</scope>
    <source>
        <strain evidence="2">CCUG 61696</strain>
    </source>
</reference>
<keyword evidence="2" id="KW-1185">Reference proteome</keyword>
<gene>
    <name evidence="1" type="ORF">ACFQ4O_07935</name>
</gene>
<dbReference type="Proteomes" id="UP001597171">
    <property type="component" value="Unassembled WGS sequence"/>
</dbReference>
<organism evidence="1 2">
    <name type="scientific">Methylopila musalis</name>
    <dbReference type="NCBI Taxonomy" id="1134781"/>
    <lineage>
        <taxon>Bacteria</taxon>
        <taxon>Pseudomonadati</taxon>
        <taxon>Pseudomonadota</taxon>
        <taxon>Alphaproteobacteria</taxon>
        <taxon>Hyphomicrobiales</taxon>
        <taxon>Methylopilaceae</taxon>
        <taxon>Methylopila</taxon>
    </lineage>
</organism>
<proteinExistence type="predicted"/>
<protein>
    <submittedName>
        <fullName evidence="1">Uncharacterized protein</fullName>
    </submittedName>
</protein>
<accession>A0ABW3Z6P2</accession>